<dbReference type="SUPFAM" id="SSF49879">
    <property type="entry name" value="SMAD/FHA domain"/>
    <property type="match status" value="1"/>
</dbReference>
<evidence type="ECO:0000256" key="8">
    <source>
        <dbReference type="ARBA" id="ARBA00023157"/>
    </source>
</evidence>
<gene>
    <name evidence="17" type="ORF">EI97DRAFT_368080</name>
</gene>
<feature type="binding site" evidence="10 12">
    <location>
        <position position="287"/>
    </location>
    <ligand>
        <name>ATP</name>
        <dbReference type="ChEBI" id="CHEBI:30616"/>
    </ligand>
</feature>
<evidence type="ECO:0000313" key="17">
    <source>
        <dbReference type="EMBL" id="KAF2281273.1"/>
    </source>
</evidence>
<dbReference type="InterPro" id="IPR008271">
    <property type="entry name" value="Ser/Thr_kinase_AS"/>
</dbReference>
<reference evidence="17" key="1">
    <citation type="journal article" date="2020" name="Stud. Mycol.">
        <title>101 Dothideomycetes genomes: a test case for predicting lifestyles and emergence of pathogens.</title>
        <authorList>
            <person name="Haridas S."/>
            <person name="Albert R."/>
            <person name="Binder M."/>
            <person name="Bloem J."/>
            <person name="Labutti K."/>
            <person name="Salamov A."/>
            <person name="Andreopoulos B."/>
            <person name="Baker S."/>
            <person name="Barry K."/>
            <person name="Bills G."/>
            <person name="Bluhm B."/>
            <person name="Cannon C."/>
            <person name="Castanera R."/>
            <person name="Culley D."/>
            <person name="Daum C."/>
            <person name="Ezra D."/>
            <person name="Gonzalez J."/>
            <person name="Henrissat B."/>
            <person name="Kuo A."/>
            <person name="Liang C."/>
            <person name="Lipzen A."/>
            <person name="Lutzoni F."/>
            <person name="Magnuson J."/>
            <person name="Mondo S."/>
            <person name="Nolan M."/>
            <person name="Ohm R."/>
            <person name="Pangilinan J."/>
            <person name="Park H.-J."/>
            <person name="Ramirez L."/>
            <person name="Alfaro M."/>
            <person name="Sun H."/>
            <person name="Tritt A."/>
            <person name="Yoshinaga Y."/>
            <person name="Zwiers L.-H."/>
            <person name="Turgeon B."/>
            <person name="Goodwin S."/>
            <person name="Spatafora J."/>
            <person name="Crous P."/>
            <person name="Grigoriev I."/>
        </authorList>
    </citation>
    <scope>NUCLEOTIDE SEQUENCE</scope>
    <source>
        <strain evidence="17">CBS 379.55</strain>
    </source>
</reference>
<dbReference type="EMBL" id="ML986484">
    <property type="protein sequence ID" value="KAF2281273.1"/>
    <property type="molecule type" value="Genomic_DNA"/>
</dbReference>
<evidence type="ECO:0000256" key="9">
    <source>
        <dbReference type="PIRSR" id="PIRSR630616-1"/>
    </source>
</evidence>
<keyword evidence="3" id="KW-0808">Transferase</keyword>
<keyword evidence="5 10" id="KW-0547">Nucleotide-binding</keyword>
<feature type="region of interest" description="Disordered" evidence="13">
    <location>
        <begin position="735"/>
        <end position="791"/>
    </location>
</feature>
<dbReference type="PROSITE" id="PS51914">
    <property type="entry name" value="MRH"/>
    <property type="match status" value="1"/>
</dbReference>
<dbReference type="GO" id="GO:0005737">
    <property type="term" value="C:cytoplasm"/>
    <property type="evidence" value="ECO:0007669"/>
    <property type="project" value="UniProtKB-ARBA"/>
</dbReference>
<keyword evidence="8" id="KW-1015">Disulfide bond</keyword>
<dbReference type="SMART" id="SM00240">
    <property type="entry name" value="FHA"/>
    <property type="match status" value="1"/>
</dbReference>
<dbReference type="PANTHER" id="PTHR24350">
    <property type="entry name" value="SERINE/THREONINE-PROTEIN KINASE IAL-RELATED"/>
    <property type="match status" value="1"/>
</dbReference>
<feature type="region of interest" description="Disordered" evidence="13">
    <location>
        <begin position="826"/>
        <end position="868"/>
    </location>
</feature>
<sequence>METPSQEPTQQNTQQVIDPRRLGRNNSGLNSKDVADVLVILHPASPGAMRVVEEAAENRRQHVLFHSPFDSDDDLVDIEEQETIIIERPEARLEHTPRAGADLALRMSSRLLSPSLGFVFGRNPASSDVVIGQDSAKRISNQHFRIYLNADAVLMVEDMSTNGTLVDEVLLKSRDPRQPKKRMLSSGSIICIITAGTEMIKFVVRLPSRVSHADQFEENLRQFMARCAQPGQQGEALQRLPRRQFGGPTMKWDGGDRYNIIGQLGKGAFATVYQLATKMEGKLVAAKELEKRRFMKNGQLDKKIDNEMRIMRDLRHPNIVEFIEYYDSGDYLYIIMEFVRHGDLQKYLTQHGSLTERQGKIMAQQILSALSYLHRAKITHRDIKPDNILIAELEPFTLKLSDFGLSKVVKHEETFLKTFCGTLLYCAPEVFPDFDAKAKKGTKRTRGSKQQFHSYSSSVDIWSFAAVLWFALCGKPPFEGIADATGQAMYNNIMTTPLDSTPLRDAGISEPCIDLLSKMLQTDPALRPTDRDCLNHRWLREGAVIPDDPTLQSIVEEDESEIAEEQLSQLHLRDEIQESDDEVDDVLEDDEFDQLVSDRDTKRVRTDRLFPRHQMRDVEDSSMDASFGSEDPLASGYIVEESFHVIPRTPGRPRLFGEIGQSALESSGILSIHANEALVMHAAVDQDSTEGERAQSSTPQEKHTPGQKRPQNNGAFSSPSLLGAESMVRELVMASPPSPVSGAHSPDEPATPKTPDLPQHKSLENRSLLSSHNSEATPKAKPPALNRQISLPKGPSFYWDPYDESTHTLEYASKVSGIDFVNGVGESKNKTSSLPDTIQGSIDSDGDSSQLTPQAKREPSVDGPSNPDILAPVEISIKPPPRRLGKLTATTDSFAPTLTLALDHANTSWGRAPGGKPHVYAHVYTNGQDTRVPKSAFLIFFYSSEGNVEELSQEGEGWRTLKDLRAGITTGARAGIWINGKRLQAQDDKGRTLFGHLYSGDVISVYQDTRSPECLKFKCEFYVGLAKQPRPATESFQVMAGFPRVGPKVTSVPSQTPPRSIGSATSRDQHFSNPSLSRSYLACCAAIMRNFWALPAFLRLAIAAPHAFSVFDDLLAFPQYEIEFPDTYITENAAFSLLSQSQSQTPSSTPPNSQETQELSKPDKQAPPSTPDDPAPQEIYEAVVHEGRRYLCSIPIIPEEQPQNSTTTPEQAKAEEQKELMRAADRGWKLLEGMEENCIYYLSGWWSYSFCYNGEVKQFHQLPPSRGVPLYPPVEDPSVKSYILGRFPKKEKVVRKAGEAQKTLDAEGSGKEEEMDDEGNVKEARNGKDGLGSDVARLETKGTARYMVQRLGGGTECDLTGKERKIEVQFHCHPANGDRIAMIKETSTCSYLMIIHTPRLCNDVAFLPPQENLAHKISCRAVIGESEVDSWTLEKLEGRIKEAARLVAIATENPLRDMTEGAEGNTKRRPIVGGVEVGAKKLVGSEGKVIEKSIVAGGGKETHLATIATSAGFQMSKEEMKKLSISDPDEVERWKNRLAKSAGQKKWKLDLVQTPTGREFRWIIGGEEEDEEPKGEQKPGSGSAKKGKGAGKEAEKGAEKKSTKKKGKQGKEEPEEAQEGSEEVYKDEL</sequence>
<dbReference type="Pfam" id="PF07915">
    <property type="entry name" value="PRKCSH"/>
    <property type="match status" value="1"/>
</dbReference>
<evidence type="ECO:0000256" key="4">
    <source>
        <dbReference type="ARBA" id="ARBA00022729"/>
    </source>
</evidence>
<evidence type="ECO:0000256" key="3">
    <source>
        <dbReference type="ARBA" id="ARBA00022679"/>
    </source>
</evidence>
<dbReference type="InterPro" id="IPR000719">
    <property type="entry name" value="Prot_kinase_dom"/>
</dbReference>
<feature type="compositionally biased region" description="Basic and acidic residues" evidence="13">
    <location>
        <begin position="1590"/>
        <end position="1601"/>
    </location>
</feature>
<feature type="compositionally biased region" description="Acidic residues" evidence="13">
    <location>
        <begin position="1613"/>
        <end position="1622"/>
    </location>
</feature>
<dbReference type="Gene3D" id="2.70.130.10">
    <property type="entry name" value="Mannose-6-phosphate receptor binding domain"/>
    <property type="match status" value="1"/>
</dbReference>
<dbReference type="FunFam" id="1.10.510.10:FF:000571">
    <property type="entry name" value="Maternal embryonic leucine zipper kinase"/>
    <property type="match status" value="1"/>
</dbReference>
<evidence type="ECO:0000256" key="1">
    <source>
        <dbReference type="ARBA" id="ARBA00005575"/>
    </source>
</evidence>
<dbReference type="PROSITE" id="PS00108">
    <property type="entry name" value="PROTEIN_KINASE_ST"/>
    <property type="match status" value="1"/>
</dbReference>
<keyword evidence="18" id="KW-1185">Reference proteome</keyword>
<dbReference type="InterPro" id="IPR044865">
    <property type="entry name" value="MRH_dom"/>
</dbReference>
<evidence type="ECO:0000256" key="13">
    <source>
        <dbReference type="SAM" id="MobiDB-lite"/>
    </source>
</evidence>
<keyword evidence="2" id="KW-0723">Serine/threonine-protein kinase</keyword>
<proteinExistence type="inferred from homology"/>
<dbReference type="RefSeq" id="XP_033658810.1">
    <property type="nucleotide sequence ID" value="XM_033795115.1"/>
</dbReference>
<dbReference type="Pfam" id="PF00498">
    <property type="entry name" value="FHA"/>
    <property type="match status" value="1"/>
</dbReference>
<dbReference type="GO" id="GO:0004674">
    <property type="term" value="F:protein serine/threonine kinase activity"/>
    <property type="evidence" value="ECO:0007669"/>
    <property type="project" value="UniProtKB-KW"/>
</dbReference>
<evidence type="ECO:0000259" key="15">
    <source>
        <dbReference type="PROSITE" id="PS50011"/>
    </source>
</evidence>
<evidence type="ECO:0000256" key="11">
    <source>
        <dbReference type="PIRSR" id="PIRSR630616-3"/>
    </source>
</evidence>
<dbReference type="GeneID" id="54548290"/>
<dbReference type="FunFam" id="3.30.200.20:FF:000470">
    <property type="entry name" value="Serine/threonine-protein kinase RAD53"/>
    <property type="match status" value="1"/>
</dbReference>
<feature type="compositionally biased region" description="Polar residues" evidence="13">
    <location>
        <begin position="1051"/>
        <end position="1073"/>
    </location>
</feature>
<dbReference type="OrthoDB" id="504170at2759"/>
<evidence type="ECO:0000259" key="16">
    <source>
        <dbReference type="PROSITE" id="PS51914"/>
    </source>
</evidence>
<feature type="region of interest" description="Disordered" evidence="13">
    <location>
        <begin position="685"/>
        <end position="720"/>
    </location>
</feature>
<keyword evidence="7 10" id="KW-0067">ATP-binding</keyword>
<feature type="domain" description="FHA" evidence="14">
    <location>
        <begin position="118"/>
        <end position="171"/>
    </location>
</feature>
<dbReference type="InterPro" id="IPR012913">
    <property type="entry name" value="OS9-like_dom"/>
</dbReference>
<feature type="compositionally biased region" description="Polar residues" evidence="13">
    <location>
        <begin position="1"/>
        <end position="16"/>
    </location>
</feature>
<feature type="compositionally biased region" description="Polar residues" evidence="13">
    <location>
        <begin position="709"/>
        <end position="720"/>
    </location>
</feature>
<dbReference type="InterPro" id="IPR017441">
    <property type="entry name" value="Protein_kinase_ATP_BS"/>
</dbReference>
<dbReference type="InterPro" id="IPR030616">
    <property type="entry name" value="Aur-like"/>
</dbReference>
<dbReference type="Gene3D" id="1.10.510.10">
    <property type="entry name" value="Transferase(Phosphotransferase) domain 1"/>
    <property type="match status" value="1"/>
</dbReference>
<protein>
    <submittedName>
        <fullName evidence="17">Pkinase-domain-containing protein</fullName>
    </submittedName>
</protein>
<evidence type="ECO:0000256" key="10">
    <source>
        <dbReference type="PIRSR" id="PIRSR630616-2"/>
    </source>
</evidence>
<organism evidence="17 18">
    <name type="scientific">Westerdykella ornata</name>
    <dbReference type="NCBI Taxonomy" id="318751"/>
    <lineage>
        <taxon>Eukaryota</taxon>
        <taxon>Fungi</taxon>
        <taxon>Dikarya</taxon>
        <taxon>Ascomycota</taxon>
        <taxon>Pezizomycotina</taxon>
        <taxon>Dothideomycetes</taxon>
        <taxon>Pleosporomycetidae</taxon>
        <taxon>Pleosporales</taxon>
        <taxon>Sporormiaceae</taxon>
        <taxon>Westerdykella</taxon>
    </lineage>
</organism>
<dbReference type="Gene3D" id="2.60.200.20">
    <property type="match status" value="1"/>
</dbReference>
<dbReference type="SUPFAM" id="SSF56112">
    <property type="entry name" value="Protein kinase-like (PK-like)"/>
    <property type="match status" value="1"/>
</dbReference>
<dbReference type="GO" id="GO:0005524">
    <property type="term" value="F:ATP binding"/>
    <property type="evidence" value="ECO:0007669"/>
    <property type="project" value="UniProtKB-UniRule"/>
</dbReference>
<dbReference type="Pfam" id="PF00069">
    <property type="entry name" value="Pkinase"/>
    <property type="match status" value="1"/>
</dbReference>
<dbReference type="PROSITE" id="PS00107">
    <property type="entry name" value="PROTEIN_KINASE_ATP"/>
    <property type="match status" value="1"/>
</dbReference>
<feature type="compositionally biased region" description="Low complexity" evidence="13">
    <location>
        <begin position="836"/>
        <end position="850"/>
    </location>
</feature>
<evidence type="ECO:0000256" key="6">
    <source>
        <dbReference type="ARBA" id="ARBA00022777"/>
    </source>
</evidence>
<evidence type="ECO:0000256" key="2">
    <source>
        <dbReference type="ARBA" id="ARBA00022527"/>
    </source>
</evidence>
<feature type="region of interest" description="Disordered" evidence="13">
    <location>
        <begin position="1047"/>
        <end position="1073"/>
    </location>
</feature>
<dbReference type="GO" id="GO:0012505">
    <property type="term" value="C:endomembrane system"/>
    <property type="evidence" value="ECO:0007669"/>
    <property type="project" value="UniProtKB-ARBA"/>
</dbReference>
<accession>A0A6A6JYV1</accession>
<feature type="active site" description="Proton acceptor" evidence="9">
    <location>
        <position position="382"/>
    </location>
</feature>
<feature type="compositionally biased region" description="Low complexity" evidence="13">
    <location>
        <begin position="1139"/>
        <end position="1157"/>
    </location>
</feature>
<evidence type="ECO:0000256" key="5">
    <source>
        <dbReference type="ARBA" id="ARBA00022741"/>
    </source>
</evidence>
<evidence type="ECO:0000256" key="7">
    <source>
        <dbReference type="ARBA" id="ARBA00022840"/>
    </source>
</evidence>
<evidence type="ECO:0000256" key="12">
    <source>
        <dbReference type="PROSITE-ProRule" id="PRU10141"/>
    </source>
</evidence>
<feature type="region of interest" description="Disordered" evidence="13">
    <location>
        <begin position="1"/>
        <end position="29"/>
    </location>
</feature>
<feature type="domain" description="MRH" evidence="16">
    <location>
        <begin position="1236"/>
        <end position="1403"/>
    </location>
</feature>
<dbReference type="PROSITE" id="PS50006">
    <property type="entry name" value="FHA_DOMAIN"/>
    <property type="match status" value="1"/>
</dbReference>
<name>A0A6A6JYV1_WESOR</name>
<feature type="region of interest" description="Disordered" evidence="13">
    <location>
        <begin position="1196"/>
        <end position="1215"/>
    </location>
</feature>
<dbReference type="SMART" id="SM00220">
    <property type="entry name" value="S_TKc"/>
    <property type="match status" value="1"/>
</dbReference>
<comment type="similarity">
    <text evidence="1">Belongs to the protein kinase superfamily. CAMK Ser/Thr protein kinase family. CHEK2 subfamily.</text>
</comment>
<keyword evidence="6 17" id="KW-0418">Kinase</keyword>
<feature type="region of interest" description="Disordered" evidence="13">
    <location>
        <begin position="1139"/>
        <end position="1176"/>
    </location>
</feature>
<feature type="domain" description="Protein kinase" evidence="15">
    <location>
        <begin position="258"/>
        <end position="539"/>
    </location>
</feature>
<feature type="compositionally biased region" description="Basic and acidic residues" evidence="13">
    <location>
        <begin position="1319"/>
        <end position="1328"/>
    </location>
</feature>
<feature type="compositionally biased region" description="Polar residues" evidence="13">
    <location>
        <begin position="765"/>
        <end position="776"/>
    </location>
</feature>
<feature type="region of interest" description="Disordered" evidence="13">
    <location>
        <begin position="1565"/>
        <end position="1629"/>
    </location>
</feature>
<dbReference type="InterPro" id="IPR000253">
    <property type="entry name" value="FHA_dom"/>
</dbReference>
<feature type="binding site" evidence="10">
    <location>
        <position position="402"/>
    </location>
    <ligand>
        <name>ATP</name>
        <dbReference type="ChEBI" id="CHEBI:30616"/>
    </ligand>
</feature>
<dbReference type="SUPFAM" id="SSF50911">
    <property type="entry name" value="Mannose 6-phosphate receptor domain"/>
    <property type="match status" value="1"/>
</dbReference>
<dbReference type="Proteomes" id="UP000800097">
    <property type="component" value="Unassembled WGS sequence"/>
</dbReference>
<feature type="compositionally biased region" description="Basic and acidic residues" evidence="13">
    <location>
        <begin position="1296"/>
        <end position="1312"/>
    </location>
</feature>
<dbReference type="InterPro" id="IPR009011">
    <property type="entry name" value="Man6P_isomerase_rcpt-bd_dom_sf"/>
</dbReference>
<feature type="region of interest" description="Disordered" evidence="13">
    <location>
        <begin position="1296"/>
        <end position="1334"/>
    </location>
</feature>
<evidence type="ECO:0000313" key="18">
    <source>
        <dbReference type="Proteomes" id="UP000800097"/>
    </source>
</evidence>
<keyword evidence="4" id="KW-0732">Signal</keyword>
<evidence type="ECO:0000259" key="14">
    <source>
        <dbReference type="PROSITE" id="PS50006"/>
    </source>
</evidence>
<dbReference type="InterPro" id="IPR011009">
    <property type="entry name" value="Kinase-like_dom_sf"/>
</dbReference>
<dbReference type="PROSITE" id="PS50011">
    <property type="entry name" value="PROTEIN_KINASE_DOM"/>
    <property type="match status" value="1"/>
</dbReference>
<dbReference type="InterPro" id="IPR008984">
    <property type="entry name" value="SMAD_FHA_dom_sf"/>
</dbReference>
<feature type="cross-link" description="Glycyl lysine isopeptide (Lys-Gly) (interchain with G-Cter in SUMO2)" evidence="11">
    <location>
        <position position="384"/>
    </location>
</feature>
<feature type="compositionally biased region" description="Polar residues" evidence="13">
    <location>
        <begin position="1201"/>
        <end position="1210"/>
    </location>
</feature>